<organism evidence="2 3">
    <name type="scientific">Lentilactobacillus raoultii</name>
    <dbReference type="NCBI Taxonomy" id="1987503"/>
    <lineage>
        <taxon>Bacteria</taxon>
        <taxon>Bacillati</taxon>
        <taxon>Bacillota</taxon>
        <taxon>Bacilli</taxon>
        <taxon>Lactobacillales</taxon>
        <taxon>Lactobacillaceae</taxon>
        <taxon>Lentilactobacillus</taxon>
    </lineage>
</organism>
<sequence length="145" mass="16206">MKLKIAKVFLLITLASITLVGCGTSQSSTSNKPHNNWTDVYNRSGKKVATFSKQKWINYFSDFPGSGHGNVKKSSLPAGSKLKFKYVLHQRTKNEKAILKVYSNKYASLSAHSHQGVADQDIPNLIWKLSNQTYNKVTNPKAFTK</sequence>
<dbReference type="PROSITE" id="PS51257">
    <property type="entry name" value="PROKAR_LIPOPROTEIN"/>
    <property type="match status" value="1"/>
</dbReference>
<keyword evidence="3" id="KW-1185">Reference proteome</keyword>
<protein>
    <recommendedName>
        <fullName evidence="4">Lipoprotein</fullName>
    </recommendedName>
</protein>
<proteinExistence type="predicted"/>
<comment type="caution">
    <text evidence="2">The sequence shown here is derived from an EMBL/GenBank/DDBJ whole genome shotgun (WGS) entry which is preliminary data.</text>
</comment>
<evidence type="ECO:0008006" key="4">
    <source>
        <dbReference type="Google" id="ProtNLM"/>
    </source>
</evidence>
<name>A0ABW3PHU5_9LACO</name>
<feature type="signal peptide" evidence="1">
    <location>
        <begin position="1"/>
        <end position="20"/>
    </location>
</feature>
<dbReference type="Proteomes" id="UP001597156">
    <property type="component" value="Unassembled WGS sequence"/>
</dbReference>
<dbReference type="RefSeq" id="WP_121978020.1">
    <property type="nucleotide sequence ID" value="NZ_JBHTLH010000019.1"/>
</dbReference>
<accession>A0ABW3PHU5</accession>
<gene>
    <name evidence="2" type="ORF">ACFQ22_06965</name>
</gene>
<reference evidence="3" key="1">
    <citation type="journal article" date="2019" name="Int. J. Syst. Evol. Microbiol.">
        <title>The Global Catalogue of Microorganisms (GCM) 10K type strain sequencing project: providing services to taxonomists for standard genome sequencing and annotation.</title>
        <authorList>
            <consortium name="The Broad Institute Genomics Platform"/>
            <consortium name="The Broad Institute Genome Sequencing Center for Infectious Disease"/>
            <person name="Wu L."/>
            <person name="Ma J."/>
        </authorList>
    </citation>
    <scope>NUCLEOTIDE SEQUENCE [LARGE SCALE GENOMIC DNA]</scope>
    <source>
        <strain evidence="3">CCUG 71848</strain>
    </source>
</reference>
<feature type="chain" id="PRO_5045497405" description="Lipoprotein" evidence="1">
    <location>
        <begin position="21"/>
        <end position="145"/>
    </location>
</feature>
<evidence type="ECO:0000256" key="1">
    <source>
        <dbReference type="SAM" id="SignalP"/>
    </source>
</evidence>
<keyword evidence="1" id="KW-0732">Signal</keyword>
<evidence type="ECO:0000313" key="3">
    <source>
        <dbReference type="Proteomes" id="UP001597156"/>
    </source>
</evidence>
<evidence type="ECO:0000313" key="2">
    <source>
        <dbReference type="EMBL" id="MFD1125092.1"/>
    </source>
</evidence>
<dbReference type="EMBL" id="JBHTLH010000019">
    <property type="protein sequence ID" value="MFD1125092.1"/>
    <property type="molecule type" value="Genomic_DNA"/>
</dbReference>